<dbReference type="OrthoDB" id="3518210at2759"/>
<dbReference type="Proteomes" id="UP000325558">
    <property type="component" value="Unassembled WGS sequence"/>
</dbReference>
<accession>A0A5N6YGA5</accession>
<protein>
    <submittedName>
        <fullName evidence="1">Uncharacterized protein</fullName>
    </submittedName>
</protein>
<sequence length="191" mass="21562">MRYLTRWRSRRKAPIVIGKYQAPDPDPDETNQAAQLDTTISGPPAVHATWFNVHDRSDFRNISISLPASIDKITIAIGNHVRDGVYSIVSMSASAYSITVVCSTEKSRAEVAELVQRMKEELGQNAVIPPEELVLLREWEEKWGVVEELSTMEDGLDTDVEHDHRVLSASQRSTALQDSIWEMVPKLKNMF</sequence>
<proteinExistence type="predicted"/>
<dbReference type="EMBL" id="ML737125">
    <property type="protein sequence ID" value="KAE8344268.1"/>
    <property type="molecule type" value="Genomic_DNA"/>
</dbReference>
<reference evidence="1" key="1">
    <citation type="submission" date="2019-04" db="EMBL/GenBank/DDBJ databases">
        <title>Friends and foes A comparative genomics study of 23 Aspergillus species from section Flavi.</title>
        <authorList>
            <consortium name="DOE Joint Genome Institute"/>
            <person name="Kjaerbolling I."/>
            <person name="Vesth T."/>
            <person name="Frisvad J.C."/>
            <person name="Nybo J.L."/>
            <person name="Theobald S."/>
            <person name="Kildgaard S."/>
            <person name="Isbrandt T."/>
            <person name="Kuo A."/>
            <person name="Sato A."/>
            <person name="Lyhne E.K."/>
            <person name="Kogle M.E."/>
            <person name="Wiebenga A."/>
            <person name="Kun R.S."/>
            <person name="Lubbers R.J."/>
            <person name="Makela M.R."/>
            <person name="Barry K."/>
            <person name="Chovatia M."/>
            <person name="Clum A."/>
            <person name="Daum C."/>
            <person name="Haridas S."/>
            <person name="He G."/>
            <person name="LaButti K."/>
            <person name="Lipzen A."/>
            <person name="Mondo S."/>
            <person name="Riley R."/>
            <person name="Salamov A."/>
            <person name="Simmons B.A."/>
            <person name="Magnuson J.K."/>
            <person name="Henrissat B."/>
            <person name="Mortensen U.H."/>
            <person name="Larsen T.O."/>
            <person name="Devries R.P."/>
            <person name="Grigoriev I.V."/>
            <person name="Machida M."/>
            <person name="Baker S.E."/>
            <person name="Andersen M.R."/>
        </authorList>
    </citation>
    <scope>NUCLEOTIDE SEQUENCE</scope>
    <source>
        <strain evidence="1">CBS 117612</strain>
    </source>
</reference>
<name>A0A5N6YGA5_9EURO</name>
<dbReference type="AlphaFoldDB" id="A0A5N6YGA5"/>
<organism evidence="1">
    <name type="scientific">Aspergillus arachidicola</name>
    <dbReference type="NCBI Taxonomy" id="656916"/>
    <lineage>
        <taxon>Eukaryota</taxon>
        <taxon>Fungi</taxon>
        <taxon>Dikarya</taxon>
        <taxon>Ascomycota</taxon>
        <taxon>Pezizomycotina</taxon>
        <taxon>Eurotiomycetes</taxon>
        <taxon>Eurotiomycetidae</taxon>
        <taxon>Eurotiales</taxon>
        <taxon>Aspergillaceae</taxon>
        <taxon>Aspergillus</taxon>
        <taxon>Aspergillus subgen. Circumdati</taxon>
    </lineage>
</organism>
<evidence type="ECO:0000313" key="1">
    <source>
        <dbReference type="EMBL" id="KAE8344268.1"/>
    </source>
</evidence>
<gene>
    <name evidence="1" type="ORF">BDV24DRAFT_127736</name>
</gene>